<keyword evidence="5" id="KW-1185">Reference proteome</keyword>
<dbReference type="RefSeq" id="WP_009263796.1">
    <property type="nucleotide sequence ID" value="NZ_BHEO01000002.1"/>
</dbReference>
<dbReference type="EMBL" id="SLZV01000005">
    <property type="protein sequence ID" value="TCS69109.1"/>
    <property type="molecule type" value="Genomic_DNA"/>
</dbReference>
<proteinExistence type="predicted"/>
<name>A0A4R3JQI5_9FIRM</name>
<evidence type="ECO:0000313" key="2">
    <source>
        <dbReference type="EMBL" id="GBU03606.1"/>
    </source>
</evidence>
<feature type="transmembrane region" description="Helical" evidence="1">
    <location>
        <begin position="14"/>
        <end position="34"/>
    </location>
</feature>
<keyword evidence="1" id="KW-1133">Transmembrane helix</keyword>
<dbReference type="EMBL" id="BHEO01000002">
    <property type="protein sequence ID" value="GBU03606.1"/>
    <property type="molecule type" value="Genomic_DNA"/>
</dbReference>
<reference evidence="2 5" key="1">
    <citation type="journal article" date="2018" name="Int. J. Syst. Evol. Microbiol.">
        <title>Draft Genome Sequence of Faecalimonas umbilicata JCM 30896T, an Acetate-Producing Bacterium Isolated from Human Feces.</title>
        <authorList>
            <person name="Sakamoto M."/>
            <person name="Ikeyama N."/>
            <person name="Yuki M."/>
            <person name="Ohkuma M."/>
        </authorList>
    </citation>
    <scope>NUCLEOTIDE SEQUENCE [LARGE SCALE GENOMIC DNA]</scope>
    <source>
        <strain evidence="2 5">EGH7</strain>
    </source>
</reference>
<evidence type="ECO:0000313" key="5">
    <source>
        <dbReference type="Proteomes" id="UP000702954"/>
    </source>
</evidence>
<evidence type="ECO:0000313" key="3">
    <source>
        <dbReference type="EMBL" id="TCS69109.1"/>
    </source>
</evidence>
<evidence type="ECO:0000256" key="1">
    <source>
        <dbReference type="SAM" id="Phobius"/>
    </source>
</evidence>
<organism evidence="3 4">
    <name type="scientific">Faecalimonas umbilicata</name>
    <dbReference type="NCBI Taxonomy" id="1912855"/>
    <lineage>
        <taxon>Bacteria</taxon>
        <taxon>Bacillati</taxon>
        <taxon>Bacillota</taxon>
        <taxon>Clostridia</taxon>
        <taxon>Lachnospirales</taxon>
        <taxon>Lachnospiraceae</taxon>
        <taxon>Faecalimonas</taxon>
    </lineage>
</organism>
<dbReference type="AlphaFoldDB" id="A0A4R3JQI5"/>
<sequence>MYDQEQIIQIYRQGFFICAGLSVVGGIMTTIFFLKFGIRRIIAVRTGYEARKEIRRIEEENRKKETKTSDVFVLKKNVMMVHTNEVIEKDGGRS</sequence>
<dbReference type="Proteomes" id="UP000294613">
    <property type="component" value="Unassembled WGS sequence"/>
</dbReference>
<keyword evidence="1" id="KW-0472">Membrane</keyword>
<protein>
    <submittedName>
        <fullName evidence="3">Uncharacterized protein</fullName>
    </submittedName>
</protein>
<keyword evidence="1" id="KW-0812">Transmembrane</keyword>
<comment type="caution">
    <text evidence="3">The sequence shown here is derived from an EMBL/GenBank/DDBJ whole genome shotgun (WGS) entry which is preliminary data.</text>
</comment>
<accession>A0A4R3JQI5</accession>
<dbReference type="Proteomes" id="UP000702954">
    <property type="component" value="Unassembled WGS sequence"/>
</dbReference>
<gene>
    <name evidence="3" type="ORF">EDD74_10596</name>
    <name evidence="2" type="ORF">FAEUMB_01470</name>
</gene>
<evidence type="ECO:0000313" key="4">
    <source>
        <dbReference type="Proteomes" id="UP000294613"/>
    </source>
</evidence>
<reference evidence="3 4" key="2">
    <citation type="submission" date="2019-03" db="EMBL/GenBank/DDBJ databases">
        <title>Genomic Encyclopedia of Type Strains, Phase IV (KMG-IV): sequencing the most valuable type-strain genomes for metagenomic binning, comparative biology and taxonomic classification.</title>
        <authorList>
            <person name="Goeker M."/>
        </authorList>
    </citation>
    <scope>NUCLEOTIDE SEQUENCE [LARGE SCALE GENOMIC DNA]</scope>
    <source>
        <strain evidence="3 4">DSM 103426</strain>
    </source>
</reference>